<feature type="domain" description="Multidrug resistance protein MdtA-like C-terminal permuted SH3" evidence="5">
    <location>
        <begin position="297"/>
        <end position="349"/>
    </location>
</feature>
<evidence type="ECO:0000256" key="1">
    <source>
        <dbReference type="ARBA" id="ARBA00009477"/>
    </source>
</evidence>
<protein>
    <submittedName>
        <fullName evidence="6">Macrolide-specific efflux protein</fullName>
    </submittedName>
</protein>
<proteinExistence type="inferred from homology"/>
<feature type="coiled-coil region" evidence="2">
    <location>
        <begin position="106"/>
        <end position="185"/>
    </location>
</feature>
<dbReference type="Pfam" id="PF25967">
    <property type="entry name" value="RND-MFP_C"/>
    <property type="match status" value="1"/>
</dbReference>
<evidence type="ECO:0000313" key="6">
    <source>
        <dbReference type="EMBL" id="SUT95681.1"/>
    </source>
</evidence>
<evidence type="ECO:0000259" key="4">
    <source>
        <dbReference type="Pfam" id="PF25876"/>
    </source>
</evidence>
<keyword evidence="3" id="KW-0732">Signal</keyword>
<dbReference type="GO" id="GO:0015562">
    <property type="term" value="F:efflux transmembrane transporter activity"/>
    <property type="evidence" value="ECO:0007669"/>
    <property type="project" value="TreeGrafter"/>
</dbReference>
<feature type="chain" id="PRO_5017061463" evidence="3">
    <location>
        <begin position="18"/>
        <end position="369"/>
    </location>
</feature>
<comment type="similarity">
    <text evidence="1">Belongs to the membrane fusion protein (MFP) (TC 8.A.1) family.</text>
</comment>
<dbReference type="EMBL" id="UFRQ01000003">
    <property type="protein sequence ID" value="SUT95681.1"/>
    <property type="molecule type" value="Genomic_DNA"/>
</dbReference>
<dbReference type="AlphaFoldDB" id="A0A380U368"/>
<dbReference type="Pfam" id="PF25876">
    <property type="entry name" value="HH_MFP_RND"/>
    <property type="match status" value="1"/>
</dbReference>
<dbReference type="SUPFAM" id="SSF111369">
    <property type="entry name" value="HlyD-like secretion proteins"/>
    <property type="match status" value="1"/>
</dbReference>
<dbReference type="Gene3D" id="2.40.50.100">
    <property type="match status" value="1"/>
</dbReference>
<dbReference type="InterPro" id="IPR006143">
    <property type="entry name" value="RND_pump_MFP"/>
</dbReference>
<reference evidence="6 7" key="1">
    <citation type="submission" date="2018-06" db="EMBL/GenBank/DDBJ databases">
        <authorList>
            <consortium name="Pathogen Informatics"/>
            <person name="Doyle S."/>
        </authorList>
    </citation>
    <scope>NUCLEOTIDE SEQUENCE [LARGE SCALE GENOMIC DNA]</scope>
    <source>
        <strain evidence="6 7">NCTC10801</strain>
    </source>
</reference>
<accession>A0A380U368</accession>
<dbReference type="PROSITE" id="PS51257">
    <property type="entry name" value="PROKAR_LIPOPROTEIN"/>
    <property type="match status" value="1"/>
</dbReference>
<organism evidence="6 7">
    <name type="scientific">[Actinobacillus] rossii</name>
    <dbReference type="NCBI Taxonomy" id="123820"/>
    <lineage>
        <taxon>Bacteria</taxon>
        <taxon>Pseudomonadati</taxon>
        <taxon>Pseudomonadota</taxon>
        <taxon>Gammaproteobacteria</taxon>
        <taxon>Pasteurellales</taxon>
        <taxon>Pasteurellaceae</taxon>
    </lineage>
</organism>
<dbReference type="Gene3D" id="1.10.287.470">
    <property type="entry name" value="Helix hairpin bin"/>
    <property type="match status" value="1"/>
</dbReference>
<dbReference type="Proteomes" id="UP000254649">
    <property type="component" value="Unassembled WGS sequence"/>
</dbReference>
<evidence type="ECO:0000259" key="5">
    <source>
        <dbReference type="Pfam" id="PF25967"/>
    </source>
</evidence>
<evidence type="ECO:0000256" key="3">
    <source>
        <dbReference type="SAM" id="SignalP"/>
    </source>
</evidence>
<name>A0A380U368_9PAST</name>
<feature type="domain" description="Multidrug resistance protein MdtA-like alpha-helical hairpin" evidence="4">
    <location>
        <begin position="105"/>
        <end position="171"/>
    </location>
</feature>
<dbReference type="InterPro" id="IPR058624">
    <property type="entry name" value="MdtA-like_HH"/>
</dbReference>
<dbReference type="PANTHER" id="PTHR30469">
    <property type="entry name" value="MULTIDRUG RESISTANCE PROTEIN MDTA"/>
    <property type="match status" value="1"/>
</dbReference>
<feature type="signal peptide" evidence="3">
    <location>
        <begin position="1"/>
        <end position="17"/>
    </location>
</feature>
<dbReference type="NCBIfam" id="TIGR01730">
    <property type="entry name" value="RND_mfp"/>
    <property type="match status" value="1"/>
</dbReference>
<dbReference type="Gene3D" id="2.40.420.20">
    <property type="match status" value="1"/>
</dbReference>
<evidence type="ECO:0000256" key="2">
    <source>
        <dbReference type="SAM" id="Coils"/>
    </source>
</evidence>
<dbReference type="PANTHER" id="PTHR30469:SF15">
    <property type="entry name" value="HLYD FAMILY OF SECRETION PROTEINS"/>
    <property type="match status" value="1"/>
</dbReference>
<dbReference type="GO" id="GO:1990281">
    <property type="term" value="C:efflux pump complex"/>
    <property type="evidence" value="ECO:0007669"/>
    <property type="project" value="TreeGrafter"/>
</dbReference>
<gene>
    <name evidence="6" type="primary">macA_2</name>
    <name evidence="6" type="ORF">NCTC10801_02519</name>
</gene>
<sequence length="369" mass="40236">MRKLVLLLILSNVFLTACQEQDDTHSEIPLMKVNVVHPQTMEFTRTLTLSGSWVAKEDVAIGTALQGLQILSVEVEAGSAVTKGQVLATLEHSNVQSQLLQNNAQLARAKANLVAQETTLNEAETNLKRYQALATADAISRQELEQQRAKVATAKANKQSAKAEIEQIQAQVNDSRHQRNKAEIISPANGIITKRNAETGALTDANALFHLAKNGEIELEVEANTNEIILLKQGLSAKLKTLTHKQKNGQVRLVFPEIDPKTRLGKARIAFVNSQMPIGSYSEVDIALPKQKVTHAVPLSAISFNVDGRTSVLVVNIEGKVERRFITLGSQYQDWVEVVSGLSVTDKIVKQAAAFVSDGDVVESQLIQG</sequence>
<dbReference type="InterPro" id="IPR058627">
    <property type="entry name" value="MdtA-like_C"/>
</dbReference>
<dbReference type="OrthoDB" id="9806939at2"/>
<dbReference type="Gene3D" id="2.40.30.170">
    <property type="match status" value="1"/>
</dbReference>
<evidence type="ECO:0000313" key="7">
    <source>
        <dbReference type="Proteomes" id="UP000254649"/>
    </source>
</evidence>
<keyword evidence="2" id="KW-0175">Coiled coil</keyword>
<keyword evidence="7" id="KW-1185">Reference proteome</keyword>